<dbReference type="FunFam" id="3.30.70.270:FF:000001">
    <property type="entry name" value="Diguanylate cyclase domain protein"/>
    <property type="match status" value="1"/>
</dbReference>
<evidence type="ECO:0000256" key="1">
    <source>
        <dbReference type="ARBA" id="ARBA00012528"/>
    </source>
</evidence>
<feature type="transmembrane region" description="Helical" evidence="3">
    <location>
        <begin position="135"/>
        <end position="153"/>
    </location>
</feature>
<dbReference type="InterPro" id="IPR000160">
    <property type="entry name" value="GGDEF_dom"/>
</dbReference>
<sequence length="416" mass="46052">MKQNTHQAGLEPAATIEEIEGALAMRTKDVVLPPSVAPLYAAYLKRNRIKRAWATLLATVIIYNAFLIVDYLLMPQSFWIAVALHMFITPAILISPFAIARCTTSALRDLVAAIVPIAMVAQIMTIYVLSDTPAADHYQYLTIMTFIFMTVICRLEYRHTLVASAVIGAIYLGVLAARHDDVDALIIGATVFTAAAFLTLKAHRQMERDHRRVFLARQKDDMRRREAENEAQRDPLTGLFNRRGLSTHCESLWSRGDPAASPLAVILLDIDHFKSFNDRYGHLGGDMCLQRISEVIRDISGDCEGLPTRFGGEEFVWVLSRISIYDAIGRAEALRRRIEALAIPHDGPQAGPIVTVSIGVACGPVSAYGLDDLIRAADNALYAAKKAGRNQVWPPLPQAALDRHAVEFEPVLRKQA</sequence>
<evidence type="ECO:0000256" key="3">
    <source>
        <dbReference type="SAM" id="Phobius"/>
    </source>
</evidence>
<reference evidence="5 6" key="1">
    <citation type="submission" date="2017-04" db="EMBL/GenBank/DDBJ databases">
        <authorList>
            <person name="Afonso C.L."/>
            <person name="Miller P.J."/>
            <person name="Scott M.A."/>
            <person name="Spackman E."/>
            <person name="Goraichik I."/>
            <person name="Dimitrov K.M."/>
            <person name="Suarez D.L."/>
            <person name="Swayne D.E."/>
        </authorList>
    </citation>
    <scope>NUCLEOTIDE SEQUENCE [LARGE SCALE GENOMIC DNA]</scope>
    <source>
        <strain evidence="5 6">CGMCC 1.10972</strain>
    </source>
</reference>
<dbReference type="PANTHER" id="PTHR45138:SF9">
    <property type="entry name" value="DIGUANYLATE CYCLASE DGCM-RELATED"/>
    <property type="match status" value="1"/>
</dbReference>
<comment type="catalytic activity">
    <reaction evidence="2">
        <text>2 GTP = 3',3'-c-di-GMP + 2 diphosphate</text>
        <dbReference type="Rhea" id="RHEA:24898"/>
        <dbReference type="ChEBI" id="CHEBI:33019"/>
        <dbReference type="ChEBI" id="CHEBI:37565"/>
        <dbReference type="ChEBI" id="CHEBI:58805"/>
        <dbReference type="EC" id="2.7.7.65"/>
    </reaction>
</comment>
<dbReference type="GO" id="GO:0043709">
    <property type="term" value="P:cell adhesion involved in single-species biofilm formation"/>
    <property type="evidence" value="ECO:0007669"/>
    <property type="project" value="TreeGrafter"/>
</dbReference>
<keyword evidence="3" id="KW-0472">Membrane</keyword>
<dbReference type="EMBL" id="FWXR01000002">
    <property type="protein sequence ID" value="SMC43936.1"/>
    <property type="molecule type" value="Genomic_DNA"/>
</dbReference>
<organism evidence="5 6">
    <name type="scientific">Fulvimarina manganoxydans</name>
    <dbReference type="NCBI Taxonomy" id="937218"/>
    <lineage>
        <taxon>Bacteria</taxon>
        <taxon>Pseudomonadati</taxon>
        <taxon>Pseudomonadota</taxon>
        <taxon>Alphaproteobacteria</taxon>
        <taxon>Hyphomicrobiales</taxon>
        <taxon>Aurantimonadaceae</taxon>
        <taxon>Fulvimarina</taxon>
    </lineage>
</organism>
<dbReference type="CDD" id="cd01949">
    <property type="entry name" value="GGDEF"/>
    <property type="match status" value="1"/>
</dbReference>
<dbReference type="STRING" id="937218.SAMN06297251_102220"/>
<dbReference type="PROSITE" id="PS50887">
    <property type="entry name" value="GGDEF"/>
    <property type="match status" value="1"/>
</dbReference>
<gene>
    <name evidence="5" type="ORF">SAMN06297251_102220</name>
</gene>
<dbReference type="InterPro" id="IPR050469">
    <property type="entry name" value="Diguanylate_Cyclase"/>
</dbReference>
<feature type="transmembrane region" description="Helical" evidence="3">
    <location>
        <begin position="78"/>
        <end position="98"/>
    </location>
</feature>
<dbReference type="PANTHER" id="PTHR45138">
    <property type="entry name" value="REGULATORY COMPONENTS OF SENSORY TRANSDUCTION SYSTEM"/>
    <property type="match status" value="1"/>
</dbReference>
<dbReference type="OrthoDB" id="9812260at2"/>
<dbReference type="Gene3D" id="3.30.70.270">
    <property type="match status" value="1"/>
</dbReference>
<evidence type="ECO:0000259" key="4">
    <source>
        <dbReference type="PROSITE" id="PS50887"/>
    </source>
</evidence>
<dbReference type="RefSeq" id="WP_084408672.1">
    <property type="nucleotide sequence ID" value="NZ_FWXR01000002.1"/>
</dbReference>
<dbReference type="GO" id="GO:0052621">
    <property type="term" value="F:diguanylate cyclase activity"/>
    <property type="evidence" value="ECO:0007669"/>
    <property type="project" value="UniProtKB-EC"/>
</dbReference>
<dbReference type="SUPFAM" id="SSF55073">
    <property type="entry name" value="Nucleotide cyclase"/>
    <property type="match status" value="1"/>
</dbReference>
<keyword evidence="6" id="KW-1185">Reference proteome</keyword>
<dbReference type="EC" id="2.7.7.65" evidence="1"/>
<evidence type="ECO:0000313" key="6">
    <source>
        <dbReference type="Proteomes" id="UP000192656"/>
    </source>
</evidence>
<keyword evidence="3" id="KW-1133">Transmembrane helix</keyword>
<dbReference type="AlphaFoldDB" id="A0A1W1Z6E3"/>
<dbReference type="NCBIfam" id="TIGR00254">
    <property type="entry name" value="GGDEF"/>
    <property type="match status" value="1"/>
</dbReference>
<dbReference type="SMART" id="SM00267">
    <property type="entry name" value="GGDEF"/>
    <property type="match status" value="1"/>
</dbReference>
<dbReference type="GO" id="GO:1902201">
    <property type="term" value="P:negative regulation of bacterial-type flagellum-dependent cell motility"/>
    <property type="evidence" value="ECO:0007669"/>
    <property type="project" value="TreeGrafter"/>
</dbReference>
<keyword evidence="3" id="KW-0812">Transmembrane</keyword>
<dbReference type="Proteomes" id="UP000192656">
    <property type="component" value="Unassembled WGS sequence"/>
</dbReference>
<feature type="transmembrane region" description="Helical" evidence="3">
    <location>
        <begin position="184"/>
        <end position="202"/>
    </location>
</feature>
<feature type="transmembrane region" description="Helical" evidence="3">
    <location>
        <begin position="160"/>
        <end position="178"/>
    </location>
</feature>
<dbReference type="Pfam" id="PF00990">
    <property type="entry name" value="GGDEF"/>
    <property type="match status" value="1"/>
</dbReference>
<evidence type="ECO:0000313" key="5">
    <source>
        <dbReference type="EMBL" id="SMC43936.1"/>
    </source>
</evidence>
<protein>
    <recommendedName>
        <fullName evidence="1">diguanylate cyclase</fullName>
        <ecNumber evidence="1">2.7.7.65</ecNumber>
    </recommendedName>
</protein>
<proteinExistence type="predicted"/>
<feature type="domain" description="GGDEF" evidence="4">
    <location>
        <begin position="261"/>
        <end position="397"/>
    </location>
</feature>
<feature type="transmembrane region" description="Helical" evidence="3">
    <location>
        <begin position="110"/>
        <end position="129"/>
    </location>
</feature>
<dbReference type="GO" id="GO:0005886">
    <property type="term" value="C:plasma membrane"/>
    <property type="evidence" value="ECO:0007669"/>
    <property type="project" value="TreeGrafter"/>
</dbReference>
<accession>A0A1W1Z6E3</accession>
<dbReference type="InterPro" id="IPR043128">
    <property type="entry name" value="Rev_trsase/Diguanyl_cyclase"/>
</dbReference>
<name>A0A1W1Z6E3_9HYPH</name>
<dbReference type="InterPro" id="IPR029787">
    <property type="entry name" value="Nucleotide_cyclase"/>
</dbReference>
<feature type="transmembrane region" description="Helical" evidence="3">
    <location>
        <begin position="52"/>
        <end position="72"/>
    </location>
</feature>
<evidence type="ECO:0000256" key="2">
    <source>
        <dbReference type="ARBA" id="ARBA00034247"/>
    </source>
</evidence>